<gene>
    <name evidence="3" type="ORF">Q5H93_23065</name>
</gene>
<feature type="signal peptide" evidence="1">
    <location>
        <begin position="1"/>
        <end position="33"/>
    </location>
</feature>
<evidence type="ECO:0000313" key="3">
    <source>
        <dbReference type="EMBL" id="MDO7877639.1"/>
    </source>
</evidence>
<feature type="domain" description="Secretion system C-terminal sorting" evidence="2">
    <location>
        <begin position="336"/>
        <end position="409"/>
    </location>
</feature>
<evidence type="ECO:0000256" key="1">
    <source>
        <dbReference type="SAM" id="SignalP"/>
    </source>
</evidence>
<dbReference type="InterPro" id="IPR013783">
    <property type="entry name" value="Ig-like_fold"/>
</dbReference>
<evidence type="ECO:0000259" key="2">
    <source>
        <dbReference type="Pfam" id="PF18962"/>
    </source>
</evidence>
<sequence length="410" mass="41557">MPLTSTALSRVLPGLALALLPALGLAQTTYAPAAVTGYNADVIANGVGAVTASTTASVDRGIPIVQWCFADSSFVNPAGRRPARALPTGGLIRSISTPGLTFQLASSSQPNSLRIDGAGAGTLALLTPQATPTIKVLATEGNGSGGADKSFIIRFTDGTAQVIGGVVVPDWYSNTGATPALHVGSRVNRGTSPNYTIENNGTHPTLFEVTLTIDPANVRKLVQSITVDKTLTDPVLNIMGLSFAQVCSAPPQPTITQAPAGTLTSSTSTGNQWYYNGLPIAGATGSTYVVTSAAQNGSYTVVVTTAPGCSSPASAPQQVVLTATAAAQLSAVELTPNPAHGSCRLRVPAIGGAAAVQLQLLNALGQPVLTRTLPATGTTTELDVRGLAAGLYLVQLHAGAASTSRRLLVE</sequence>
<dbReference type="Proteomes" id="UP001176429">
    <property type="component" value="Unassembled WGS sequence"/>
</dbReference>
<organism evidence="3 4">
    <name type="scientific">Hymenobacter aranciens</name>
    <dbReference type="NCBI Taxonomy" id="3063996"/>
    <lineage>
        <taxon>Bacteria</taxon>
        <taxon>Pseudomonadati</taxon>
        <taxon>Bacteroidota</taxon>
        <taxon>Cytophagia</taxon>
        <taxon>Cytophagales</taxon>
        <taxon>Hymenobacteraceae</taxon>
        <taxon>Hymenobacter</taxon>
    </lineage>
</organism>
<accession>A0ABT9BH97</accession>
<comment type="caution">
    <text evidence="3">The sequence shown here is derived from an EMBL/GenBank/DDBJ whole genome shotgun (WGS) entry which is preliminary data.</text>
</comment>
<protein>
    <submittedName>
        <fullName evidence="3">T9SS type A sorting domain-containing protein</fullName>
    </submittedName>
</protein>
<evidence type="ECO:0000313" key="4">
    <source>
        <dbReference type="Proteomes" id="UP001176429"/>
    </source>
</evidence>
<dbReference type="NCBIfam" id="TIGR04183">
    <property type="entry name" value="Por_Secre_tail"/>
    <property type="match status" value="1"/>
</dbReference>
<feature type="chain" id="PRO_5045881004" evidence="1">
    <location>
        <begin position="34"/>
        <end position="410"/>
    </location>
</feature>
<name>A0ABT9BH97_9BACT</name>
<dbReference type="InterPro" id="IPR026444">
    <property type="entry name" value="Secre_tail"/>
</dbReference>
<dbReference type="Gene3D" id="2.60.40.10">
    <property type="entry name" value="Immunoglobulins"/>
    <property type="match status" value="1"/>
</dbReference>
<keyword evidence="1" id="KW-0732">Signal</keyword>
<reference evidence="3" key="1">
    <citation type="submission" date="2023-07" db="EMBL/GenBank/DDBJ databases">
        <authorList>
            <person name="Kim M.K."/>
        </authorList>
    </citation>
    <scope>NUCLEOTIDE SEQUENCE</scope>
    <source>
        <strain evidence="3">ASUV-10-1</strain>
    </source>
</reference>
<dbReference type="EMBL" id="JAUQSY010000023">
    <property type="protein sequence ID" value="MDO7877639.1"/>
    <property type="molecule type" value="Genomic_DNA"/>
</dbReference>
<dbReference type="Pfam" id="PF18962">
    <property type="entry name" value="Por_Secre_tail"/>
    <property type="match status" value="1"/>
</dbReference>
<keyword evidence="4" id="KW-1185">Reference proteome</keyword>
<dbReference type="RefSeq" id="WP_305009092.1">
    <property type="nucleotide sequence ID" value="NZ_JAUQSY010000023.1"/>
</dbReference>
<proteinExistence type="predicted"/>